<keyword evidence="4" id="KW-1185">Reference proteome</keyword>
<dbReference type="RefSeq" id="WP_184019464.1">
    <property type="nucleotide sequence ID" value="NZ_JACHFD010000012.1"/>
</dbReference>
<organism evidence="3 4">
    <name type="scientific">Haloferula luteola</name>
    <dbReference type="NCBI Taxonomy" id="595692"/>
    <lineage>
        <taxon>Bacteria</taxon>
        <taxon>Pseudomonadati</taxon>
        <taxon>Verrucomicrobiota</taxon>
        <taxon>Verrucomicrobiia</taxon>
        <taxon>Verrucomicrobiales</taxon>
        <taxon>Verrucomicrobiaceae</taxon>
        <taxon>Haloferula</taxon>
    </lineage>
</organism>
<keyword evidence="2" id="KW-1133">Transmembrane helix</keyword>
<evidence type="ECO:0000256" key="1">
    <source>
        <dbReference type="SAM" id="MobiDB-lite"/>
    </source>
</evidence>
<feature type="transmembrane region" description="Helical" evidence="2">
    <location>
        <begin position="30"/>
        <end position="48"/>
    </location>
</feature>
<gene>
    <name evidence="3" type="ORF">HNR46_002676</name>
</gene>
<comment type="caution">
    <text evidence="3">The sequence shown here is derived from an EMBL/GenBank/DDBJ whole genome shotgun (WGS) entry which is preliminary data.</text>
</comment>
<evidence type="ECO:0000256" key="2">
    <source>
        <dbReference type="SAM" id="Phobius"/>
    </source>
</evidence>
<evidence type="ECO:0000313" key="3">
    <source>
        <dbReference type="EMBL" id="MBB5352431.1"/>
    </source>
</evidence>
<proteinExistence type="predicted"/>
<feature type="compositionally biased region" description="Pro residues" evidence="1">
    <location>
        <begin position="104"/>
        <end position="115"/>
    </location>
</feature>
<dbReference type="EMBL" id="JACHFD010000012">
    <property type="protein sequence ID" value="MBB5352431.1"/>
    <property type="molecule type" value="Genomic_DNA"/>
</dbReference>
<protein>
    <submittedName>
        <fullName evidence="3">Uncharacterized protein</fullName>
    </submittedName>
</protein>
<feature type="region of interest" description="Disordered" evidence="1">
    <location>
        <begin position="83"/>
        <end position="120"/>
    </location>
</feature>
<keyword evidence="2" id="KW-0812">Transmembrane</keyword>
<dbReference type="Proteomes" id="UP000557717">
    <property type="component" value="Unassembled WGS sequence"/>
</dbReference>
<name>A0A840VI92_9BACT</name>
<feature type="region of interest" description="Disordered" evidence="1">
    <location>
        <begin position="297"/>
        <end position="318"/>
    </location>
</feature>
<accession>A0A840VI92</accession>
<keyword evidence="2" id="KW-0472">Membrane</keyword>
<evidence type="ECO:0000313" key="4">
    <source>
        <dbReference type="Proteomes" id="UP000557717"/>
    </source>
</evidence>
<sequence>MYAHHPSPDAPDNLLGEIAALGNAPNVRRVPLWIVFLLCIAVVAGVWIRGTWGRDFMTPPSPEVIARAKIKATQQLARPSDLFALPATPPTAPVEETTPEPFQSEPPPPPPPPTLPLDHLPEPLPQDFWVGQSQYPAGSFLQAGQTLEAESQATAALTAYERVLDALNPSDEELRAALKGMRRTRALISVPEEAPAGAPLVKLKIHTPSSQVSATRKAARLAAEALAQASHRQLRFEAWITPDRKKTEHLTLSLERPGEEEPASAEVVVTEDVDRLRQDLLSAAFRLVASTLALDPTLRPISQPPEGEPSDDSLAHRITRRAWSHFVPQVTHPDEP</sequence>
<feature type="compositionally biased region" description="Low complexity" evidence="1">
    <location>
        <begin position="93"/>
        <end position="103"/>
    </location>
</feature>
<dbReference type="AlphaFoldDB" id="A0A840VI92"/>
<reference evidence="3 4" key="1">
    <citation type="submission" date="2020-08" db="EMBL/GenBank/DDBJ databases">
        <title>Genomic Encyclopedia of Type Strains, Phase IV (KMG-IV): sequencing the most valuable type-strain genomes for metagenomic binning, comparative biology and taxonomic classification.</title>
        <authorList>
            <person name="Goeker M."/>
        </authorList>
    </citation>
    <scope>NUCLEOTIDE SEQUENCE [LARGE SCALE GENOMIC DNA]</scope>
    <source>
        <strain evidence="3 4">YC6886</strain>
    </source>
</reference>